<evidence type="ECO:0000313" key="1">
    <source>
        <dbReference type="EMBL" id="AQK87860.1"/>
    </source>
</evidence>
<dbReference type="EMBL" id="CM000782">
    <property type="protein sequence ID" value="AQK87860.1"/>
    <property type="molecule type" value="Genomic_DNA"/>
</dbReference>
<dbReference type="EMBL" id="CM000782">
    <property type="protein sequence ID" value="AQK87861.1"/>
    <property type="molecule type" value="Genomic_DNA"/>
</dbReference>
<dbReference type="ExpressionAtlas" id="A0A1D6MAP4">
    <property type="expression patterns" value="baseline and differential"/>
</dbReference>
<sequence length="120" mass="13243">MASATRALGALLHRASSLSSSAPALRGASLLRGDGPIGSAGLFRRHAARRRISSFQPLCMGRRSCKIAGRKVMFSCHDAQCHINEVRDGWLCIFWLAKPWKYPVQSIMLCMRAIKQSNSQ</sequence>
<proteinExistence type="predicted"/>
<organism evidence="1">
    <name type="scientific">Zea mays</name>
    <name type="common">Maize</name>
    <dbReference type="NCBI Taxonomy" id="4577"/>
    <lineage>
        <taxon>Eukaryota</taxon>
        <taxon>Viridiplantae</taxon>
        <taxon>Streptophyta</taxon>
        <taxon>Embryophyta</taxon>
        <taxon>Tracheophyta</taxon>
        <taxon>Spermatophyta</taxon>
        <taxon>Magnoliopsida</taxon>
        <taxon>Liliopsida</taxon>
        <taxon>Poales</taxon>
        <taxon>Poaceae</taxon>
        <taxon>PACMAD clade</taxon>
        <taxon>Panicoideae</taxon>
        <taxon>Andropogonodae</taxon>
        <taxon>Andropogoneae</taxon>
        <taxon>Tripsacinae</taxon>
        <taxon>Zea</taxon>
    </lineage>
</organism>
<reference evidence="1" key="1">
    <citation type="submission" date="2015-12" db="EMBL/GenBank/DDBJ databases">
        <title>Update maize B73 reference genome by single molecule sequencing technologies.</title>
        <authorList>
            <consortium name="Maize Genome Sequencing Project"/>
            <person name="Ware D."/>
        </authorList>
    </citation>
    <scope>NUCLEOTIDE SEQUENCE</scope>
    <source>
        <tissue evidence="1">Seedling</tissue>
    </source>
</reference>
<accession>A0A1D6MAP4</accession>
<name>A0A1D6MAP4_MAIZE</name>
<gene>
    <name evidence="1" type="ORF">ZEAMMB73_Zm00001d038805</name>
</gene>
<protein>
    <submittedName>
        <fullName evidence="1">Putative transcriptional regulatory protein</fullName>
    </submittedName>
</protein>
<dbReference type="EMBL" id="CM000782">
    <property type="protein sequence ID" value="AQK87850.1"/>
    <property type="molecule type" value="Genomic_DNA"/>
</dbReference>
<dbReference type="AlphaFoldDB" id="A0A1D6MAP4"/>